<dbReference type="EMBL" id="JACBJI010000011">
    <property type="protein sequence ID" value="NYA72716.1"/>
    <property type="molecule type" value="Genomic_DNA"/>
</dbReference>
<dbReference type="RefSeq" id="WP_176007527.1">
    <property type="nucleotide sequence ID" value="NZ_JABWMI010000026.1"/>
</dbReference>
<evidence type="ECO:0000313" key="2">
    <source>
        <dbReference type="EMBL" id="NYA72716.1"/>
    </source>
</evidence>
<keyword evidence="3" id="KW-1185">Reference proteome</keyword>
<feature type="domain" description="Metallo-beta-lactamase" evidence="1">
    <location>
        <begin position="117"/>
        <end position="312"/>
    </location>
</feature>
<dbReference type="PANTHER" id="PTHR15032:SF4">
    <property type="entry name" value="N-ACYL-PHOSPHATIDYLETHANOLAMINE-HYDROLYZING PHOSPHOLIPASE D"/>
    <property type="match status" value="1"/>
</dbReference>
<protein>
    <submittedName>
        <fullName evidence="2">MBL fold metallo-hydrolase</fullName>
    </submittedName>
</protein>
<accession>A0A7Y8Y564</accession>
<reference evidence="2 3" key="1">
    <citation type="submission" date="2020-07" db="EMBL/GenBank/DDBJ databases">
        <authorList>
            <person name="Sun Q."/>
        </authorList>
    </citation>
    <scope>NUCLEOTIDE SEQUENCE [LARGE SCALE GENOMIC DNA]</scope>
    <source>
        <strain evidence="2 3">MAH-1</strain>
    </source>
</reference>
<evidence type="ECO:0000259" key="1">
    <source>
        <dbReference type="Pfam" id="PF12706"/>
    </source>
</evidence>
<evidence type="ECO:0000313" key="3">
    <source>
        <dbReference type="Proteomes" id="UP000535020"/>
    </source>
</evidence>
<dbReference type="Gene3D" id="3.60.15.10">
    <property type="entry name" value="Ribonuclease Z/Hydroxyacylglutathione hydrolase-like"/>
    <property type="match status" value="1"/>
</dbReference>
<keyword evidence="2" id="KW-0378">Hydrolase</keyword>
<dbReference type="AlphaFoldDB" id="A0A7Y8Y564"/>
<dbReference type="InterPro" id="IPR024884">
    <property type="entry name" value="NAPE-PLD"/>
</dbReference>
<dbReference type="Pfam" id="PF12706">
    <property type="entry name" value="Lactamase_B_2"/>
    <property type="match status" value="1"/>
</dbReference>
<gene>
    <name evidence="2" type="ORF">HZF10_17445</name>
</gene>
<dbReference type="SUPFAM" id="SSF56281">
    <property type="entry name" value="Metallo-hydrolase/oxidoreductase"/>
    <property type="match status" value="1"/>
</dbReference>
<comment type="caution">
    <text evidence="2">The sequence shown here is derived from an EMBL/GenBank/DDBJ whole genome shotgun (WGS) entry which is preliminary data.</text>
</comment>
<organism evidence="2 3">
    <name type="scientific">Flavobacterium agri</name>
    <dbReference type="NCBI Taxonomy" id="2743471"/>
    <lineage>
        <taxon>Bacteria</taxon>
        <taxon>Pseudomonadati</taxon>
        <taxon>Bacteroidota</taxon>
        <taxon>Flavobacteriia</taxon>
        <taxon>Flavobacteriales</taxon>
        <taxon>Flavobacteriaceae</taxon>
        <taxon>Flavobacterium</taxon>
    </lineage>
</organism>
<dbReference type="PANTHER" id="PTHR15032">
    <property type="entry name" value="N-ACYL-PHOSPHATIDYLETHANOLAMINE-HYDROLYZING PHOSPHOLIPASE D"/>
    <property type="match status" value="1"/>
</dbReference>
<dbReference type="InterPro" id="IPR001279">
    <property type="entry name" value="Metallo-B-lactamas"/>
</dbReference>
<name>A0A7Y8Y564_9FLAO</name>
<dbReference type="InterPro" id="IPR036866">
    <property type="entry name" value="RibonucZ/Hydroxyglut_hydro"/>
</dbReference>
<dbReference type="GO" id="GO:0070290">
    <property type="term" value="F:N-acylphosphatidylethanolamine-specific phospholipase D activity"/>
    <property type="evidence" value="ECO:0007669"/>
    <property type="project" value="InterPro"/>
</dbReference>
<sequence>MFTIPICLLLLLVLAVYAFVQRPEFGKTASGAQLDVYRKSTHFFAGSFQNASATPNLAEDANIWKVMYDFFFRKDPKSKPKNALPSEKTDLKALKHDENVLVWFGHSSYFIQMDGKKILVDPVFSGAASPIAATTRSFLGSDVYSADDFPEIDLLLITHDHWDHLDHKTIVQLRPKVKQVVTSLATGLHLQNWGYEPSMIAELDWWEHLYLTNGFKIYATPARHFAGRGLKRNKAFWNSYVLETPSRRLFLGGDSGYDTHFKEIGDKFGPFDLAVMECGQYNTAWKYIHMLPGQWLKTAQDLRTKAVLPVHWGKFSLALHAWDEPIEKISQEFTSSDIALWTPMIGEKVDFDNLLPFAKWWKNL</sequence>
<dbReference type="Proteomes" id="UP000535020">
    <property type="component" value="Unassembled WGS sequence"/>
</dbReference>
<dbReference type="GO" id="GO:0005737">
    <property type="term" value="C:cytoplasm"/>
    <property type="evidence" value="ECO:0007669"/>
    <property type="project" value="TreeGrafter"/>
</dbReference>
<proteinExistence type="predicted"/>
<dbReference type="GO" id="GO:0008270">
    <property type="term" value="F:zinc ion binding"/>
    <property type="evidence" value="ECO:0007669"/>
    <property type="project" value="InterPro"/>
</dbReference>
<dbReference type="PIRSF" id="PIRSF038896">
    <property type="entry name" value="NAPE-PLD"/>
    <property type="match status" value="1"/>
</dbReference>